<dbReference type="Proteomes" id="UP000785679">
    <property type="component" value="Unassembled WGS sequence"/>
</dbReference>
<dbReference type="AlphaFoldDB" id="A0A8J8T1X7"/>
<sequence length="240" mass="27756">MLLGMKQIQLKMRKIIIIQLLQLLGASSHNQFLQGFQQAFLNYSNKLDVLYTEEQGFSTKARVDIGQNDTVLCIPCSILINEKTKANALERSHQSNRQLVDLTLKKLLSQGKINKYDRKVIALGMHLWHLSKNLSLVEELGLGSYFNYLQGIEFDDLAHWNQKELNYLRKHAYPGLNIESNFDKAFHSLKKQWSVDYGDYLKWISLVKSRVFTVSNRAAISPTINLMKMKIPQPCYHLQI</sequence>
<accession>A0A8J8T1X7</accession>
<dbReference type="EMBL" id="RRYP01009267">
    <property type="protein sequence ID" value="TNV79174.1"/>
    <property type="molecule type" value="Genomic_DNA"/>
</dbReference>
<reference evidence="1" key="1">
    <citation type="submission" date="2019-06" db="EMBL/GenBank/DDBJ databases">
        <authorList>
            <person name="Zheng W."/>
        </authorList>
    </citation>
    <scope>NUCLEOTIDE SEQUENCE</scope>
    <source>
        <strain evidence="1">QDHG01</strain>
    </source>
</reference>
<protein>
    <submittedName>
        <fullName evidence="1">Uncharacterized protein</fullName>
    </submittedName>
</protein>
<dbReference type="SUPFAM" id="SSF82199">
    <property type="entry name" value="SET domain"/>
    <property type="match status" value="1"/>
</dbReference>
<gene>
    <name evidence="1" type="ORF">FGO68_gene5285</name>
</gene>
<evidence type="ECO:0000313" key="2">
    <source>
        <dbReference type="Proteomes" id="UP000785679"/>
    </source>
</evidence>
<dbReference type="InterPro" id="IPR046341">
    <property type="entry name" value="SET_dom_sf"/>
</dbReference>
<dbReference type="Gene3D" id="3.90.1410.10">
    <property type="entry name" value="set domain protein methyltransferase, domain 1"/>
    <property type="match status" value="1"/>
</dbReference>
<name>A0A8J8T1X7_HALGN</name>
<organism evidence="1 2">
    <name type="scientific">Halteria grandinella</name>
    <dbReference type="NCBI Taxonomy" id="5974"/>
    <lineage>
        <taxon>Eukaryota</taxon>
        <taxon>Sar</taxon>
        <taxon>Alveolata</taxon>
        <taxon>Ciliophora</taxon>
        <taxon>Intramacronucleata</taxon>
        <taxon>Spirotrichea</taxon>
        <taxon>Stichotrichia</taxon>
        <taxon>Sporadotrichida</taxon>
        <taxon>Halteriidae</taxon>
        <taxon>Halteria</taxon>
    </lineage>
</organism>
<comment type="caution">
    <text evidence="1">The sequence shown here is derived from an EMBL/GenBank/DDBJ whole genome shotgun (WGS) entry which is preliminary data.</text>
</comment>
<keyword evidence="2" id="KW-1185">Reference proteome</keyword>
<proteinExistence type="predicted"/>
<evidence type="ECO:0000313" key="1">
    <source>
        <dbReference type="EMBL" id="TNV79174.1"/>
    </source>
</evidence>